<dbReference type="EMBL" id="JAAGOB010000001">
    <property type="protein sequence ID" value="NED93794.1"/>
    <property type="molecule type" value="Genomic_DNA"/>
</dbReference>
<reference evidence="1 2" key="1">
    <citation type="submission" date="2020-02" db="EMBL/GenBank/DDBJ databases">
        <authorList>
            <person name="Li X.-J."/>
            <person name="Feng X.-M."/>
        </authorList>
    </citation>
    <scope>NUCLEOTIDE SEQUENCE [LARGE SCALE GENOMIC DNA]</scope>
    <source>
        <strain evidence="1 2">CGMCC 4.7225</strain>
    </source>
</reference>
<name>A0A6N9YFP3_9ACTN</name>
<sequence length="53" mass="5778">MLRIETQRRDAVLAAAALRNRRQAAKRQGRRAASVRAASALRMAASAGTRSTR</sequence>
<evidence type="ECO:0000313" key="2">
    <source>
        <dbReference type="Proteomes" id="UP000469185"/>
    </source>
</evidence>
<dbReference type="AlphaFoldDB" id="A0A6N9YFP3"/>
<proteinExistence type="predicted"/>
<dbReference type="Proteomes" id="UP000469185">
    <property type="component" value="Unassembled WGS sequence"/>
</dbReference>
<gene>
    <name evidence="1" type="ORF">G1H11_00505</name>
</gene>
<evidence type="ECO:0000313" key="1">
    <source>
        <dbReference type="EMBL" id="NED93794.1"/>
    </source>
</evidence>
<protein>
    <submittedName>
        <fullName evidence="1">Uncharacterized protein</fullName>
    </submittedName>
</protein>
<keyword evidence="2" id="KW-1185">Reference proteome</keyword>
<accession>A0A6N9YFP3</accession>
<organism evidence="1 2">
    <name type="scientific">Phytoactinopolyspora alkaliphila</name>
    <dbReference type="NCBI Taxonomy" id="1783498"/>
    <lineage>
        <taxon>Bacteria</taxon>
        <taxon>Bacillati</taxon>
        <taxon>Actinomycetota</taxon>
        <taxon>Actinomycetes</taxon>
        <taxon>Jiangellales</taxon>
        <taxon>Jiangellaceae</taxon>
        <taxon>Phytoactinopolyspora</taxon>
    </lineage>
</organism>
<comment type="caution">
    <text evidence="1">The sequence shown here is derived from an EMBL/GenBank/DDBJ whole genome shotgun (WGS) entry which is preliminary data.</text>
</comment>
<dbReference type="RefSeq" id="WP_163815044.1">
    <property type="nucleotide sequence ID" value="NZ_JAAGOB010000001.1"/>
</dbReference>